<comment type="function">
    <text evidence="9">Core subunit of the mitochondrial membrane respiratory chain NADH dehydrogenase (Complex I) which catalyzes electron transfer from NADH through the respiratory chain, using ubiquinone as an electron acceptor. Essential for the catalytic activity of complex I.</text>
</comment>
<sequence length="118" mass="14040">MIKFIMFLMILMSISLIMLLLNYIFSKKMLMNREKKTPFECGFSPISKKRQPFSIHFFLISLIFLIFDIELTVLIPLIPSFMMKKNLSMWVSSSILIILILIFGTILEWSENSFKWFK</sequence>
<organism evidence="10">
    <name type="scientific">Cleptes metallicorpus</name>
    <dbReference type="NCBI Taxonomy" id="2491147"/>
    <lineage>
        <taxon>Eukaryota</taxon>
        <taxon>Metazoa</taxon>
        <taxon>Ecdysozoa</taxon>
        <taxon>Arthropoda</taxon>
        <taxon>Hexapoda</taxon>
        <taxon>Insecta</taxon>
        <taxon>Pterygota</taxon>
        <taxon>Neoptera</taxon>
        <taxon>Endopterygota</taxon>
        <taxon>Hymenoptera</taxon>
        <taxon>Apocrita</taxon>
        <taxon>Aculeata</taxon>
        <taxon>Chrysidoidea</taxon>
        <taxon>Chrysididae</taxon>
        <taxon>Cleptinae</taxon>
        <taxon>Cleptes</taxon>
    </lineage>
</organism>
<keyword evidence="5 9" id="KW-0812">Transmembrane</keyword>
<evidence type="ECO:0000256" key="2">
    <source>
        <dbReference type="ARBA" id="ARBA00008472"/>
    </source>
</evidence>
<evidence type="ECO:0000256" key="4">
    <source>
        <dbReference type="ARBA" id="ARBA00022448"/>
    </source>
</evidence>
<keyword evidence="9" id="KW-0830">Ubiquinone</keyword>
<dbReference type="AlphaFoldDB" id="A0A3S8V0F8"/>
<comment type="similarity">
    <text evidence="2 9">Belongs to the complex I subunit 3 family.</text>
</comment>
<comment type="subcellular location">
    <subcellularLocation>
        <location evidence="1">Membrane</location>
    </subcellularLocation>
    <subcellularLocation>
        <location evidence="9">Mitochondrion membrane</location>
        <topology evidence="9">Multi-pass membrane protein</topology>
    </subcellularLocation>
</comment>
<dbReference type="InterPro" id="IPR000440">
    <property type="entry name" value="NADH_UbQ/plastoQ_OxRdtase_su3"/>
</dbReference>
<keyword evidence="9" id="KW-1278">Translocase</keyword>
<dbReference type="EC" id="7.1.1.2" evidence="9"/>
<keyword evidence="9" id="KW-0249">Electron transport</keyword>
<dbReference type="Pfam" id="PF00507">
    <property type="entry name" value="Oxidored_q4"/>
    <property type="match status" value="1"/>
</dbReference>
<evidence type="ECO:0000256" key="3">
    <source>
        <dbReference type="ARBA" id="ARBA00021007"/>
    </source>
</evidence>
<dbReference type="PANTHER" id="PTHR11058:SF9">
    <property type="entry name" value="NADH-UBIQUINONE OXIDOREDUCTASE CHAIN 3"/>
    <property type="match status" value="1"/>
</dbReference>
<dbReference type="Gene3D" id="1.20.58.1610">
    <property type="entry name" value="NADH:ubiquinone/plastoquinone oxidoreductase, chain 3"/>
    <property type="match status" value="1"/>
</dbReference>
<evidence type="ECO:0000313" key="10">
    <source>
        <dbReference type="EMBL" id="AZL93158.1"/>
    </source>
</evidence>
<evidence type="ECO:0000256" key="9">
    <source>
        <dbReference type="RuleBase" id="RU003640"/>
    </source>
</evidence>
<gene>
    <name evidence="10" type="primary">nad3</name>
</gene>
<dbReference type="GO" id="GO:0008137">
    <property type="term" value="F:NADH dehydrogenase (ubiquinone) activity"/>
    <property type="evidence" value="ECO:0007669"/>
    <property type="project" value="UniProtKB-UniRule"/>
</dbReference>
<evidence type="ECO:0000256" key="5">
    <source>
        <dbReference type="ARBA" id="ARBA00022692"/>
    </source>
</evidence>
<reference evidence="10" key="1">
    <citation type="journal article" date="2018" name="Mol. Phylogenet. Evol.">
        <title>Mitochondrial phylogenomics of the Hymenoptera.</title>
        <authorList>
            <person name="Tang P."/>
            <person name="Zhu J.C."/>
            <person name="Zheng B.Y."/>
            <person name="Wei S.J."/>
            <person name="Sharkey M."/>
            <person name="Chen X.X."/>
            <person name="Vogler A.P."/>
        </authorList>
    </citation>
    <scope>NUCLEOTIDE SEQUENCE</scope>
</reference>
<protein>
    <recommendedName>
        <fullName evidence="3 9">NADH-ubiquinone oxidoreductase chain 3</fullName>
        <ecNumber evidence="9">7.1.1.2</ecNumber>
    </recommendedName>
</protein>
<dbReference type="InterPro" id="IPR038430">
    <property type="entry name" value="NDAH_ubi_oxred_su3_sf"/>
</dbReference>
<proteinExistence type="inferred from homology"/>
<feature type="transmembrane region" description="Helical" evidence="9">
    <location>
        <begin position="57"/>
        <end position="78"/>
    </location>
</feature>
<keyword evidence="9" id="KW-0679">Respiratory chain</keyword>
<keyword evidence="9" id="KW-0520">NAD</keyword>
<feature type="transmembrane region" description="Helical" evidence="9">
    <location>
        <begin position="6"/>
        <end position="25"/>
    </location>
</feature>
<evidence type="ECO:0000256" key="6">
    <source>
        <dbReference type="ARBA" id="ARBA00022989"/>
    </source>
</evidence>
<dbReference type="GO" id="GO:0030964">
    <property type="term" value="C:NADH dehydrogenase complex"/>
    <property type="evidence" value="ECO:0007669"/>
    <property type="project" value="TreeGrafter"/>
</dbReference>
<keyword evidence="6 9" id="KW-1133">Transmembrane helix</keyword>
<feature type="transmembrane region" description="Helical" evidence="9">
    <location>
        <begin position="90"/>
        <end position="109"/>
    </location>
</feature>
<name>A0A3S8V0F8_9HYME</name>
<keyword evidence="4 9" id="KW-0813">Transport</keyword>
<evidence type="ECO:0000256" key="7">
    <source>
        <dbReference type="ARBA" id="ARBA00023136"/>
    </source>
</evidence>
<accession>A0A3S8V0F8</accession>
<keyword evidence="7 9" id="KW-0472">Membrane</keyword>
<evidence type="ECO:0000256" key="8">
    <source>
        <dbReference type="ARBA" id="ARBA00049551"/>
    </source>
</evidence>
<dbReference type="PANTHER" id="PTHR11058">
    <property type="entry name" value="NADH-UBIQUINONE OXIDOREDUCTASE CHAIN 3"/>
    <property type="match status" value="1"/>
</dbReference>
<geneLocation type="mitochondrion" evidence="10"/>
<dbReference type="GO" id="GO:0031966">
    <property type="term" value="C:mitochondrial membrane"/>
    <property type="evidence" value="ECO:0007669"/>
    <property type="project" value="UniProtKB-SubCell"/>
</dbReference>
<evidence type="ECO:0000256" key="1">
    <source>
        <dbReference type="ARBA" id="ARBA00004370"/>
    </source>
</evidence>
<comment type="catalytic activity">
    <reaction evidence="8 9">
        <text>a ubiquinone + NADH + 5 H(+)(in) = a ubiquinol + NAD(+) + 4 H(+)(out)</text>
        <dbReference type="Rhea" id="RHEA:29091"/>
        <dbReference type="Rhea" id="RHEA-COMP:9565"/>
        <dbReference type="Rhea" id="RHEA-COMP:9566"/>
        <dbReference type="ChEBI" id="CHEBI:15378"/>
        <dbReference type="ChEBI" id="CHEBI:16389"/>
        <dbReference type="ChEBI" id="CHEBI:17976"/>
        <dbReference type="ChEBI" id="CHEBI:57540"/>
        <dbReference type="ChEBI" id="CHEBI:57945"/>
        <dbReference type="EC" id="7.1.1.2"/>
    </reaction>
</comment>
<keyword evidence="9 10" id="KW-0496">Mitochondrion</keyword>
<dbReference type="EMBL" id="MG923489">
    <property type="protein sequence ID" value="AZL93158.1"/>
    <property type="molecule type" value="Genomic_DNA"/>
</dbReference>